<keyword evidence="10" id="KW-1185">Reference proteome</keyword>
<sequence length="121" mass="13550">MAEATPDPSKWLETLVGKTVVVGCTEGQYKLDSTPPAKVVGVYFGANWCPPCKAFTPKLAKFYAHMRNSDPTEFEVLFISGDKDIKNYETYFATMPWKSLKFNSREATKLMSKAKGKNINV</sequence>
<protein>
    <recommendedName>
        <fullName evidence="1">protein-disulfide reductase</fullName>
        <ecNumber evidence="1">1.8.1.8</ecNumber>
    </recommendedName>
</protein>
<name>A0AAW1PR75_9CHLO</name>
<dbReference type="GO" id="GO:0047134">
    <property type="term" value="F:protein-disulfide reductase [NAD(P)H] activity"/>
    <property type="evidence" value="ECO:0007669"/>
    <property type="project" value="UniProtKB-EC"/>
</dbReference>
<dbReference type="Proteomes" id="UP001465755">
    <property type="component" value="Unassembled WGS sequence"/>
</dbReference>
<proteinExistence type="inferred from homology"/>
<organism evidence="9 10">
    <name type="scientific">Symbiochloris irregularis</name>
    <dbReference type="NCBI Taxonomy" id="706552"/>
    <lineage>
        <taxon>Eukaryota</taxon>
        <taxon>Viridiplantae</taxon>
        <taxon>Chlorophyta</taxon>
        <taxon>core chlorophytes</taxon>
        <taxon>Trebouxiophyceae</taxon>
        <taxon>Trebouxiales</taxon>
        <taxon>Trebouxiaceae</taxon>
        <taxon>Symbiochloris</taxon>
    </lineage>
</organism>
<keyword evidence="4" id="KW-0520">NAD</keyword>
<dbReference type="EC" id="1.8.1.8" evidence="1"/>
<dbReference type="InterPro" id="IPR052259">
    <property type="entry name" value="Nucleoredoxin-like"/>
</dbReference>
<reference evidence="9 10" key="1">
    <citation type="journal article" date="2024" name="Nat. Commun.">
        <title>Phylogenomics reveals the evolutionary origins of lichenization in chlorophyte algae.</title>
        <authorList>
            <person name="Puginier C."/>
            <person name="Libourel C."/>
            <person name="Otte J."/>
            <person name="Skaloud P."/>
            <person name="Haon M."/>
            <person name="Grisel S."/>
            <person name="Petersen M."/>
            <person name="Berrin J.G."/>
            <person name="Delaux P.M."/>
            <person name="Dal Grande F."/>
            <person name="Keller J."/>
        </authorList>
    </citation>
    <scope>NUCLEOTIDE SEQUENCE [LARGE SCALE GENOMIC DNA]</scope>
    <source>
        <strain evidence="9 10">SAG 2036</strain>
    </source>
</reference>
<evidence type="ECO:0000313" key="9">
    <source>
        <dbReference type="EMBL" id="KAK9812335.1"/>
    </source>
</evidence>
<feature type="domain" description="Thioredoxin" evidence="8">
    <location>
        <begin position="1"/>
        <end position="121"/>
    </location>
</feature>
<dbReference type="InterPro" id="IPR036249">
    <property type="entry name" value="Thioredoxin-like_sf"/>
</dbReference>
<dbReference type="SUPFAM" id="SSF52833">
    <property type="entry name" value="Thioredoxin-like"/>
    <property type="match status" value="1"/>
</dbReference>
<evidence type="ECO:0000256" key="4">
    <source>
        <dbReference type="ARBA" id="ARBA00023027"/>
    </source>
</evidence>
<evidence type="ECO:0000256" key="6">
    <source>
        <dbReference type="ARBA" id="ARBA00047388"/>
    </source>
</evidence>
<dbReference type="PANTHER" id="PTHR13871">
    <property type="entry name" value="THIOREDOXIN"/>
    <property type="match status" value="1"/>
</dbReference>
<comment type="caution">
    <text evidence="9">The sequence shown here is derived from an EMBL/GenBank/DDBJ whole genome shotgun (WGS) entry which is preliminary data.</text>
</comment>
<evidence type="ECO:0000256" key="3">
    <source>
        <dbReference type="ARBA" id="ARBA00023002"/>
    </source>
</evidence>
<evidence type="ECO:0000256" key="7">
    <source>
        <dbReference type="ARBA" id="ARBA00047804"/>
    </source>
</evidence>
<evidence type="ECO:0000256" key="2">
    <source>
        <dbReference type="ARBA" id="ARBA00022737"/>
    </source>
</evidence>
<evidence type="ECO:0000256" key="5">
    <source>
        <dbReference type="ARBA" id="ARBA00025782"/>
    </source>
</evidence>
<evidence type="ECO:0000256" key="1">
    <source>
        <dbReference type="ARBA" id="ARBA00012612"/>
    </source>
</evidence>
<accession>A0AAW1PR75</accession>
<evidence type="ECO:0000313" key="10">
    <source>
        <dbReference type="Proteomes" id="UP001465755"/>
    </source>
</evidence>
<dbReference type="AlphaFoldDB" id="A0AAW1PR75"/>
<evidence type="ECO:0000259" key="8">
    <source>
        <dbReference type="PROSITE" id="PS51352"/>
    </source>
</evidence>
<keyword evidence="3" id="KW-0560">Oxidoreductase</keyword>
<dbReference type="Pfam" id="PF13905">
    <property type="entry name" value="Thioredoxin_8"/>
    <property type="match status" value="1"/>
</dbReference>
<comment type="catalytic activity">
    <reaction evidence="7">
        <text>[protein]-dithiol + NADP(+) = [protein]-disulfide + NADPH + H(+)</text>
        <dbReference type="Rhea" id="RHEA:18753"/>
        <dbReference type="Rhea" id="RHEA-COMP:10593"/>
        <dbReference type="Rhea" id="RHEA-COMP:10594"/>
        <dbReference type="ChEBI" id="CHEBI:15378"/>
        <dbReference type="ChEBI" id="CHEBI:29950"/>
        <dbReference type="ChEBI" id="CHEBI:50058"/>
        <dbReference type="ChEBI" id="CHEBI:57783"/>
        <dbReference type="ChEBI" id="CHEBI:58349"/>
        <dbReference type="EC" id="1.8.1.8"/>
    </reaction>
</comment>
<gene>
    <name evidence="9" type="ORF">WJX73_003227</name>
</gene>
<dbReference type="PROSITE" id="PS51352">
    <property type="entry name" value="THIOREDOXIN_2"/>
    <property type="match status" value="1"/>
</dbReference>
<dbReference type="InterPro" id="IPR012336">
    <property type="entry name" value="Thioredoxin-like_fold"/>
</dbReference>
<comment type="similarity">
    <text evidence="5">Belongs to the nucleoredoxin family.</text>
</comment>
<dbReference type="EMBL" id="JALJOQ010000007">
    <property type="protein sequence ID" value="KAK9812335.1"/>
    <property type="molecule type" value="Genomic_DNA"/>
</dbReference>
<dbReference type="PANTHER" id="PTHR13871:SF96">
    <property type="entry name" value="THIOREDOXIN DOMAIN-CONTAINING PROTEIN"/>
    <property type="match status" value="1"/>
</dbReference>
<keyword evidence="2" id="KW-0677">Repeat</keyword>
<dbReference type="Gene3D" id="3.40.30.10">
    <property type="entry name" value="Glutaredoxin"/>
    <property type="match status" value="1"/>
</dbReference>
<comment type="catalytic activity">
    <reaction evidence="6">
        <text>[protein]-dithiol + NAD(+) = [protein]-disulfide + NADH + H(+)</text>
        <dbReference type="Rhea" id="RHEA:18749"/>
        <dbReference type="Rhea" id="RHEA-COMP:10593"/>
        <dbReference type="Rhea" id="RHEA-COMP:10594"/>
        <dbReference type="ChEBI" id="CHEBI:15378"/>
        <dbReference type="ChEBI" id="CHEBI:29950"/>
        <dbReference type="ChEBI" id="CHEBI:50058"/>
        <dbReference type="ChEBI" id="CHEBI:57540"/>
        <dbReference type="ChEBI" id="CHEBI:57945"/>
        <dbReference type="EC" id="1.8.1.8"/>
    </reaction>
</comment>
<dbReference type="InterPro" id="IPR013766">
    <property type="entry name" value="Thioredoxin_domain"/>
</dbReference>